<evidence type="ECO:0000256" key="6">
    <source>
        <dbReference type="ARBA" id="ARBA00049183"/>
    </source>
</evidence>
<keyword evidence="7" id="KW-0472">Membrane</keyword>
<name>A0ABT0L2K8_9GAMM</name>
<comment type="catalytic activity">
    <reaction evidence="6 7">
        <text>lipid IVA (E. coli) + CMP-3-deoxy-beta-D-manno-octulosonate = alpha-Kdo-(2-&gt;6)-lipid IVA (E. coli) + CMP + H(+)</text>
        <dbReference type="Rhea" id="RHEA:28066"/>
        <dbReference type="ChEBI" id="CHEBI:15378"/>
        <dbReference type="ChEBI" id="CHEBI:58603"/>
        <dbReference type="ChEBI" id="CHEBI:60364"/>
        <dbReference type="ChEBI" id="CHEBI:60377"/>
        <dbReference type="ChEBI" id="CHEBI:85987"/>
        <dbReference type="EC" id="2.4.99.12"/>
    </reaction>
</comment>
<dbReference type="InterPro" id="IPR038107">
    <property type="entry name" value="Glycos_transf_N_sf"/>
</dbReference>
<dbReference type="Gene3D" id="3.40.50.11720">
    <property type="entry name" value="3-Deoxy-D-manno-octulosonic-acid transferase, N-terminal domain"/>
    <property type="match status" value="1"/>
</dbReference>
<dbReference type="Pfam" id="PF04413">
    <property type="entry name" value="Glycos_transf_N"/>
    <property type="match status" value="1"/>
</dbReference>
<dbReference type="InterPro" id="IPR039901">
    <property type="entry name" value="Kdotransferase"/>
</dbReference>
<protein>
    <recommendedName>
        <fullName evidence="3 7">3-deoxy-D-manno-octulosonic acid transferase</fullName>
        <shortName evidence="7">Kdo transferase</shortName>
        <ecNumber evidence="2 7">2.4.99.12</ecNumber>
    </recommendedName>
    <alternativeName>
        <fullName evidence="5 7">Lipid IV(A) 3-deoxy-D-manno-octulosonic acid transferase</fullName>
    </alternativeName>
</protein>
<dbReference type="EMBL" id="JAKILK010000006">
    <property type="protein sequence ID" value="MCL1117923.1"/>
    <property type="molecule type" value="Genomic_DNA"/>
</dbReference>
<dbReference type="NCBIfam" id="NF004388">
    <property type="entry name" value="PRK05749.1-4"/>
    <property type="match status" value="1"/>
</dbReference>
<dbReference type="Gene3D" id="3.40.50.2000">
    <property type="entry name" value="Glycogen Phosphorylase B"/>
    <property type="match status" value="1"/>
</dbReference>
<evidence type="ECO:0000256" key="1">
    <source>
        <dbReference type="ARBA" id="ARBA00004713"/>
    </source>
</evidence>
<organism evidence="9 10">
    <name type="scientific">Shewanella aestuarii</name>
    <dbReference type="NCBI Taxonomy" id="1028752"/>
    <lineage>
        <taxon>Bacteria</taxon>
        <taxon>Pseudomonadati</taxon>
        <taxon>Pseudomonadota</taxon>
        <taxon>Gammaproteobacteria</taxon>
        <taxon>Alteromonadales</taxon>
        <taxon>Shewanellaceae</taxon>
        <taxon>Shewanella</taxon>
    </lineage>
</organism>
<dbReference type="SUPFAM" id="SSF53756">
    <property type="entry name" value="UDP-Glycosyltransferase/glycogen phosphorylase"/>
    <property type="match status" value="1"/>
</dbReference>
<evidence type="ECO:0000256" key="5">
    <source>
        <dbReference type="ARBA" id="ARBA00031445"/>
    </source>
</evidence>
<keyword evidence="7" id="KW-1133">Transmembrane helix</keyword>
<dbReference type="PANTHER" id="PTHR42755">
    <property type="entry name" value="3-DEOXY-MANNO-OCTULOSONATE CYTIDYLYLTRANSFERASE"/>
    <property type="match status" value="1"/>
</dbReference>
<evidence type="ECO:0000313" key="9">
    <source>
        <dbReference type="EMBL" id="MCL1117923.1"/>
    </source>
</evidence>
<comment type="function">
    <text evidence="7">Involved in lipopolysaccharide (LPS) biosynthesis. Catalyzes the transfer of 3-deoxy-D-manno-octulosonate (Kdo) residue(s) from CMP-Kdo to lipid IV(A), the tetraacyldisaccharide-1,4'-bisphosphate precursor of lipid A.</text>
</comment>
<dbReference type="EC" id="2.4.99.12" evidence="2 7"/>
<comment type="subcellular location">
    <subcellularLocation>
        <location evidence="7">Cell membrane</location>
    </subcellularLocation>
</comment>
<evidence type="ECO:0000256" key="3">
    <source>
        <dbReference type="ARBA" id="ARBA00019077"/>
    </source>
</evidence>
<keyword evidence="10" id="KW-1185">Reference proteome</keyword>
<feature type="transmembrane region" description="Helical" evidence="7">
    <location>
        <begin position="6"/>
        <end position="26"/>
    </location>
</feature>
<comment type="similarity">
    <text evidence="7">Belongs to the glycosyltransferase group 1 family.</text>
</comment>
<sequence length="421" mass="47124">MSRILYSIFLYLLFPLVVIYFGVRAYKSQDYRSRWNERFGLCKWSQTDVIFHCVSMGETLAAVPLIKKLMATYPDYRFTITTTSPTGSNEVIKAFGDSVQHCYLPLDFSYAVKRFLRQTQPKMLIIMETELWPNLLYFADKQRVQLVLANARLSAKSAQKYQDKAWLTQPMLKRLTVLAVQTQTEADRFAALGIAPEKIQVCGSVKFDLSVDPLKQQQALSLRQQWQRADAPVWVAGSVHPGEFDAMLNVHKQILAIYPNALLIMAPRHPEQFNLAAITVTQSGLQLARRSMNDEVNQHTQVLLGDTMGELVMLYGAADQAFVGGTLIDNGGHNPLEPAAMGLTVTVGPSHWDFAEITALLEHAGGLKVVANADALATTLLHYFDDSAAYRLAVKAATNVVEQNRGALEKQYQLIAQRLKE</sequence>
<keyword evidence="7" id="KW-0812">Transmembrane</keyword>
<keyword evidence="7" id="KW-1003">Cell membrane</keyword>
<reference evidence="9 10" key="1">
    <citation type="submission" date="2022-01" db="EMBL/GenBank/DDBJ databases">
        <title>Whole genome-based taxonomy of the Shewanellaceae.</title>
        <authorList>
            <person name="Martin-Rodriguez A.J."/>
        </authorList>
    </citation>
    <scope>NUCLEOTIDE SEQUENCE [LARGE SCALE GENOMIC DNA]</scope>
    <source>
        <strain evidence="9 10">JCM 17801</strain>
    </source>
</reference>
<keyword evidence="9" id="KW-0328">Glycosyltransferase</keyword>
<feature type="domain" description="3-deoxy-D-manno-octulosonic-acid transferase N-terminal" evidence="8">
    <location>
        <begin position="34"/>
        <end position="208"/>
    </location>
</feature>
<dbReference type="PANTHER" id="PTHR42755:SF1">
    <property type="entry name" value="3-DEOXY-D-MANNO-OCTULOSONIC ACID TRANSFERASE, MITOCHONDRIAL-RELATED"/>
    <property type="match status" value="1"/>
</dbReference>
<dbReference type="InterPro" id="IPR007507">
    <property type="entry name" value="Glycos_transf_N"/>
</dbReference>
<gene>
    <name evidence="9" type="primary">waaA</name>
    <name evidence="9" type="ORF">L2689_11820</name>
</gene>
<evidence type="ECO:0000313" key="10">
    <source>
        <dbReference type="Proteomes" id="UP001203212"/>
    </source>
</evidence>
<comment type="caution">
    <text evidence="9">The sequence shown here is derived from an EMBL/GenBank/DDBJ whole genome shotgun (WGS) entry which is preliminary data.</text>
</comment>
<dbReference type="RefSeq" id="WP_188841700.1">
    <property type="nucleotide sequence ID" value="NZ_BMOT01000007.1"/>
</dbReference>
<evidence type="ECO:0000259" key="8">
    <source>
        <dbReference type="Pfam" id="PF04413"/>
    </source>
</evidence>
<dbReference type="GO" id="GO:0043842">
    <property type="term" value="F:Kdo transferase activity"/>
    <property type="evidence" value="ECO:0007669"/>
    <property type="project" value="UniProtKB-EC"/>
</dbReference>
<evidence type="ECO:0000256" key="2">
    <source>
        <dbReference type="ARBA" id="ARBA00012621"/>
    </source>
</evidence>
<keyword evidence="4 7" id="KW-0808">Transferase</keyword>
<evidence type="ECO:0000256" key="4">
    <source>
        <dbReference type="ARBA" id="ARBA00022679"/>
    </source>
</evidence>
<accession>A0ABT0L2K8</accession>
<evidence type="ECO:0000256" key="7">
    <source>
        <dbReference type="RuleBase" id="RU365103"/>
    </source>
</evidence>
<dbReference type="Proteomes" id="UP001203212">
    <property type="component" value="Unassembled WGS sequence"/>
</dbReference>
<keyword evidence="7" id="KW-0448">Lipopolysaccharide biosynthesis</keyword>
<comment type="pathway">
    <text evidence="1 7">Bacterial outer membrane biogenesis; LPS core biosynthesis.</text>
</comment>
<proteinExistence type="inferred from homology"/>